<dbReference type="GeneID" id="4354452"/>
<dbReference type="Proteomes" id="UP000007963">
    <property type="component" value="Unassembled WGS sequence"/>
</dbReference>
<gene>
    <name evidence="2" type="ORF">ATEG_09937</name>
</gene>
<name>Q0C8P7_ASPTN</name>
<dbReference type="HOGENOM" id="CLU_2222706_0_0_1"/>
<keyword evidence="1" id="KW-0472">Membrane</keyword>
<organism evidence="2 3">
    <name type="scientific">Aspergillus terreus (strain NIH 2624 / FGSC A1156)</name>
    <dbReference type="NCBI Taxonomy" id="341663"/>
    <lineage>
        <taxon>Eukaryota</taxon>
        <taxon>Fungi</taxon>
        <taxon>Dikarya</taxon>
        <taxon>Ascomycota</taxon>
        <taxon>Pezizomycotina</taxon>
        <taxon>Eurotiomycetes</taxon>
        <taxon>Eurotiomycetidae</taxon>
        <taxon>Eurotiales</taxon>
        <taxon>Aspergillaceae</taxon>
        <taxon>Aspergillus</taxon>
        <taxon>Aspergillus subgen. Circumdati</taxon>
    </lineage>
</organism>
<dbReference type="OMA" id="GLMEHIL"/>
<evidence type="ECO:0000313" key="2">
    <source>
        <dbReference type="EMBL" id="EAU30128.1"/>
    </source>
</evidence>
<dbReference type="RefSeq" id="XP_001218559.1">
    <property type="nucleotide sequence ID" value="XM_001218558.1"/>
</dbReference>
<evidence type="ECO:0000313" key="3">
    <source>
        <dbReference type="Proteomes" id="UP000007963"/>
    </source>
</evidence>
<reference evidence="3" key="1">
    <citation type="submission" date="2005-09" db="EMBL/GenBank/DDBJ databases">
        <title>Annotation of the Aspergillus terreus NIH2624 genome.</title>
        <authorList>
            <person name="Birren B.W."/>
            <person name="Lander E.S."/>
            <person name="Galagan J.E."/>
            <person name="Nusbaum C."/>
            <person name="Devon K."/>
            <person name="Henn M."/>
            <person name="Ma L.-J."/>
            <person name="Jaffe D.B."/>
            <person name="Butler J."/>
            <person name="Alvarez P."/>
            <person name="Gnerre S."/>
            <person name="Grabherr M."/>
            <person name="Kleber M."/>
            <person name="Mauceli E.W."/>
            <person name="Brockman W."/>
            <person name="Rounsley S."/>
            <person name="Young S.K."/>
            <person name="LaButti K."/>
            <person name="Pushparaj V."/>
            <person name="DeCaprio D."/>
            <person name="Crawford M."/>
            <person name="Koehrsen M."/>
            <person name="Engels R."/>
            <person name="Montgomery P."/>
            <person name="Pearson M."/>
            <person name="Howarth C."/>
            <person name="Larson L."/>
            <person name="Luoma S."/>
            <person name="White J."/>
            <person name="Alvarado L."/>
            <person name="Kodira C.D."/>
            <person name="Zeng Q."/>
            <person name="Oleary S."/>
            <person name="Yandava C."/>
            <person name="Denning D.W."/>
            <person name="Nierman W.C."/>
            <person name="Milne T."/>
            <person name="Madden K."/>
        </authorList>
    </citation>
    <scope>NUCLEOTIDE SEQUENCE [LARGE SCALE GENOMIC DNA]</scope>
    <source>
        <strain evidence="3">NIH 2624 / FGSC A1156</strain>
    </source>
</reference>
<feature type="transmembrane region" description="Helical" evidence="1">
    <location>
        <begin position="12"/>
        <end position="32"/>
    </location>
</feature>
<dbReference type="AlphaFoldDB" id="Q0C8P7"/>
<evidence type="ECO:0000256" key="1">
    <source>
        <dbReference type="SAM" id="Phobius"/>
    </source>
</evidence>
<proteinExistence type="predicted"/>
<accession>Q0C8P7</accession>
<sequence>MFEPFPHQDLCASRSLIFAAIPALLTVFLNVVRDPQDSFSTDDAKRLAITAGIMERVLLSDTSEKEESSDSPTVDFVAELKWLGEYAASNARITVDVGRVYHSQPL</sequence>
<dbReference type="EMBL" id="CH476608">
    <property type="protein sequence ID" value="EAU30128.1"/>
    <property type="molecule type" value="Genomic_DNA"/>
</dbReference>
<keyword evidence="1" id="KW-1133">Transmembrane helix</keyword>
<keyword evidence="1" id="KW-0812">Transmembrane</keyword>
<dbReference type="VEuPathDB" id="FungiDB:ATEG_09937"/>
<protein>
    <submittedName>
        <fullName evidence="2">Uncharacterized protein</fullName>
    </submittedName>
</protein>